<reference evidence="1" key="2">
    <citation type="submission" date="2021-04" db="EMBL/GenBank/DDBJ databases">
        <authorList>
            <person name="Gilroy R."/>
        </authorList>
    </citation>
    <scope>NUCLEOTIDE SEQUENCE</scope>
    <source>
        <strain evidence="1">CHK180-15479</strain>
    </source>
</reference>
<reference evidence="1" key="1">
    <citation type="journal article" date="2021" name="PeerJ">
        <title>Extensive microbial diversity within the chicken gut microbiome revealed by metagenomics and culture.</title>
        <authorList>
            <person name="Gilroy R."/>
            <person name="Ravi A."/>
            <person name="Getino M."/>
            <person name="Pursley I."/>
            <person name="Horton D.L."/>
            <person name="Alikhan N.F."/>
            <person name="Baker D."/>
            <person name="Gharbi K."/>
            <person name="Hall N."/>
            <person name="Watson M."/>
            <person name="Adriaenssens E.M."/>
            <person name="Foster-Nyarko E."/>
            <person name="Jarju S."/>
            <person name="Secka A."/>
            <person name="Antonio M."/>
            <person name="Oren A."/>
            <person name="Chaudhuri R.R."/>
            <person name="La Ragione R."/>
            <person name="Hildebrand F."/>
            <person name="Pallen M.J."/>
        </authorList>
    </citation>
    <scope>NUCLEOTIDE SEQUENCE</scope>
    <source>
        <strain evidence="1">CHK180-15479</strain>
    </source>
</reference>
<dbReference type="EMBL" id="DWWT01000033">
    <property type="protein sequence ID" value="HJC06030.1"/>
    <property type="molecule type" value="Genomic_DNA"/>
</dbReference>
<dbReference type="Proteomes" id="UP000823910">
    <property type="component" value="Unassembled WGS sequence"/>
</dbReference>
<sequence>MKRKKGAYTESDRFMWLYIILACMYAPDSYFSKQPASEPALLQEKLQYFFACYNDMRIYSSGLYAYIDCAKSRFLLSKKRRKSSDKPTQFQAALLNKFKEEIRAQAMQKGSAQTEAEKKALKDRTDEKYRDFYLSIESGTMWFTDPILFVFLPYILFYELSTCEGLIPEEPPKLDKNGNEDYSNAAGPFTIPQLNPDTLRWSIRSSPFNIMNEDSYRKLVELYEFVEYVVYKTAMDIDPHSIGQAACQAWFHYLEKYKEEYAEYLEERRQSFRKAGLASSDEKFKEIMEERDKNFQSLWECSTDFEDEEASFCIPLLNHDVWASRIYDLLAPGAMSKKELKQNMENIFSLTLRQESPQTPNTLNRENLPAYSKDDLKIVLGKSEDKTLVSFFDFLVAIGRIYSPAYFQKENPFDTPDLKQAIETIAGALYPNCRNEFSLETMWYHILSRSSGTHLQFMVNPSGILAEAILLQVMKSVPNGSGFAPAGHSTFEILNSTSFLALLERELSSCMLSDDTIMSDIKHMTGVAAHGSGTCAYDTFRLWEFWVPLGKKYKKSFDAIVYEIKKKPHLAYSVLTKIAQEEKVDLKFNLPNPDFPGTLHYQNTPALLEQKERLLAAINLEYAKTFEAQALDDVRYIMLLYHLFEAARNEMYSTIFKLCLKFLPLL</sequence>
<dbReference type="AlphaFoldDB" id="A0A9D2MZY3"/>
<evidence type="ECO:0000313" key="2">
    <source>
        <dbReference type="Proteomes" id="UP000823910"/>
    </source>
</evidence>
<protein>
    <submittedName>
        <fullName evidence="1">Uncharacterized protein</fullName>
    </submittedName>
</protein>
<comment type="caution">
    <text evidence="1">The sequence shown here is derived from an EMBL/GenBank/DDBJ whole genome shotgun (WGS) entry which is preliminary data.</text>
</comment>
<name>A0A9D2MZY3_9FIRM</name>
<proteinExistence type="predicted"/>
<gene>
    <name evidence="1" type="ORF">H9704_07735</name>
</gene>
<organism evidence="1 2">
    <name type="scientific">Candidatus Enterocloster excrementipullorum</name>
    <dbReference type="NCBI Taxonomy" id="2838559"/>
    <lineage>
        <taxon>Bacteria</taxon>
        <taxon>Bacillati</taxon>
        <taxon>Bacillota</taxon>
        <taxon>Clostridia</taxon>
        <taxon>Lachnospirales</taxon>
        <taxon>Lachnospiraceae</taxon>
        <taxon>Enterocloster</taxon>
    </lineage>
</organism>
<accession>A0A9D2MZY3</accession>
<evidence type="ECO:0000313" key="1">
    <source>
        <dbReference type="EMBL" id="HJC06030.1"/>
    </source>
</evidence>